<dbReference type="GO" id="GO:0005737">
    <property type="term" value="C:cytoplasm"/>
    <property type="evidence" value="ECO:0007669"/>
    <property type="project" value="TreeGrafter"/>
</dbReference>
<dbReference type="GO" id="GO:0006535">
    <property type="term" value="P:cysteine biosynthetic process from serine"/>
    <property type="evidence" value="ECO:0007669"/>
    <property type="project" value="TreeGrafter"/>
</dbReference>
<dbReference type="Gene3D" id="3.90.1150.10">
    <property type="entry name" value="Aspartate Aminotransferase, domain 1"/>
    <property type="match status" value="1"/>
</dbReference>
<proteinExistence type="inferred from homology"/>
<organism evidence="6 7">
    <name type="scientific">Sporocytophaga myxococcoides</name>
    <dbReference type="NCBI Taxonomy" id="153721"/>
    <lineage>
        <taxon>Bacteria</taxon>
        <taxon>Pseudomonadati</taxon>
        <taxon>Bacteroidota</taxon>
        <taxon>Cytophagia</taxon>
        <taxon>Cytophagales</taxon>
        <taxon>Cytophagaceae</taxon>
        <taxon>Sporocytophaga</taxon>
    </lineage>
</organism>
<dbReference type="InterPro" id="IPR006235">
    <property type="entry name" value="OAc-hSer/O-AcSer_sulfhydrylase"/>
</dbReference>
<dbReference type="InterPro" id="IPR015424">
    <property type="entry name" value="PyrdxlP-dep_Trfase"/>
</dbReference>
<reference evidence="6 7" key="1">
    <citation type="submission" date="2014-09" db="EMBL/GenBank/DDBJ databases">
        <title>Sporocytophaga myxococcoides PG-01 genome sequencing.</title>
        <authorList>
            <person name="Liu L."/>
            <person name="Gao P.J."/>
            <person name="Chen G.J."/>
            <person name="Wang L.S."/>
        </authorList>
    </citation>
    <scope>NUCLEOTIDE SEQUENCE [LARGE SCALE GENOMIC DNA]</scope>
    <source>
        <strain evidence="6 7">PG-01</strain>
    </source>
</reference>
<evidence type="ECO:0000256" key="3">
    <source>
        <dbReference type="ARBA" id="ARBA00022679"/>
    </source>
</evidence>
<dbReference type="RefSeq" id="WP_045463610.1">
    <property type="nucleotide sequence ID" value="NZ_BBLT01000004.1"/>
</dbReference>
<dbReference type="Proteomes" id="UP000030185">
    <property type="component" value="Unassembled WGS sequence"/>
</dbReference>
<dbReference type="OrthoDB" id="9803729at2"/>
<dbReference type="InterPro" id="IPR015421">
    <property type="entry name" value="PyrdxlP-dep_Trfase_major"/>
</dbReference>
<keyword evidence="7" id="KW-1185">Reference proteome</keyword>
<protein>
    <submittedName>
        <fullName evidence="6">O-acetylhomoserine (Thiol)-lyase</fullName>
    </submittedName>
</protein>
<evidence type="ECO:0000313" key="6">
    <source>
        <dbReference type="EMBL" id="GAL85309.1"/>
    </source>
</evidence>
<evidence type="ECO:0000256" key="4">
    <source>
        <dbReference type="ARBA" id="ARBA00022898"/>
    </source>
</evidence>
<comment type="similarity">
    <text evidence="2 5">Belongs to the trans-sulfuration enzymes family.</text>
</comment>
<name>A0A098LFR7_9BACT</name>
<evidence type="ECO:0000256" key="1">
    <source>
        <dbReference type="ARBA" id="ARBA00001933"/>
    </source>
</evidence>
<dbReference type="Gene3D" id="3.40.640.10">
    <property type="entry name" value="Type I PLP-dependent aspartate aminotransferase-like (Major domain)"/>
    <property type="match status" value="1"/>
</dbReference>
<keyword evidence="4 5" id="KW-0663">Pyridoxal phosphate</keyword>
<dbReference type="InterPro" id="IPR000277">
    <property type="entry name" value="Cys/Met-Metab_PyrdxlP-dep_enz"/>
</dbReference>
<dbReference type="Pfam" id="PF01053">
    <property type="entry name" value="Cys_Met_Meta_PP"/>
    <property type="match status" value="1"/>
</dbReference>
<dbReference type="GO" id="GO:0030170">
    <property type="term" value="F:pyridoxal phosphate binding"/>
    <property type="evidence" value="ECO:0007669"/>
    <property type="project" value="InterPro"/>
</dbReference>
<sequence length="403" mass="44415">MKNSFNNPYILSENNSDLFEEYLNPSEKAEEYGQDYSTTNPKVTFFEQRIAALEGGTNALVVKSLHAAKFLLFKTLLTAGQNIVTVNPSTFQGKEKSKLQVMGIAVKTVSKYSLPAFKSLIDNKTGIIFLETIGENDLSIPDFARIIAVAKEKNVPVVVDNSHGVAGYFIKPLSKGASIVIESTGEYFDNASNTPQAVIIEGNTDWSKFNIKTSPEEISYLTLDNGLIRLENISASSKVTLIDLLRKSASNYNKYEIPNDPLSLIHKLETIYSKASQRSENALQIAKYLNSNDHIAKVVYAGLPNSESYLPAFINMRNGFGNRIGFYLKDRTQTGAFVKSINEKTPGIKLKIVLNENGPLIIFSASEDAISTVVALENALNNLKRPIVEAQALQLTSNLNEII</sequence>
<gene>
    <name evidence="6" type="ORF">MYP_2538</name>
</gene>
<dbReference type="EMBL" id="BBLT01000004">
    <property type="protein sequence ID" value="GAL85309.1"/>
    <property type="molecule type" value="Genomic_DNA"/>
</dbReference>
<dbReference type="GO" id="GO:0019346">
    <property type="term" value="P:transsulfuration"/>
    <property type="evidence" value="ECO:0007669"/>
    <property type="project" value="InterPro"/>
</dbReference>
<keyword evidence="3" id="KW-0808">Transferase</keyword>
<dbReference type="PANTHER" id="PTHR43797:SF2">
    <property type="entry name" value="HOMOCYSTEINE_CYSTEINE SYNTHASE"/>
    <property type="match status" value="1"/>
</dbReference>
<comment type="caution">
    <text evidence="6">The sequence shown here is derived from an EMBL/GenBank/DDBJ whole genome shotgun (WGS) entry which is preliminary data.</text>
</comment>
<evidence type="ECO:0000313" key="7">
    <source>
        <dbReference type="Proteomes" id="UP000030185"/>
    </source>
</evidence>
<evidence type="ECO:0000256" key="5">
    <source>
        <dbReference type="RuleBase" id="RU362118"/>
    </source>
</evidence>
<evidence type="ECO:0000256" key="2">
    <source>
        <dbReference type="ARBA" id="ARBA00009077"/>
    </source>
</evidence>
<dbReference type="GO" id="GO:0071269">
    <property type="term" value="P:L-homocysteine biosynthetic process"/>
    <property type="evidence" value="ECO:0007669"/>
    <property type="project" value="TreeGrafter"/>
</dbReference>
<dbReference type="SUPFAM" id="SSF53383">
    <property type="entry name" value="PLP-dependent transferases"/>
    <property type="match status" value="1"/>
</dbReference>
<comment type="cofactor">
    <cofactor evidence="1 5">
        <name>pyridoxal 5'-phosphate</name>
        <dbReference type="ChEBI" id="CHEBI:597326"/>
    </cofactor>
</comment>
<dbReference type="GO" id="GO:0016829">
    <property type="term" value="F:lyase activity"/>
    <property type="evidence" value="ECO:0007669"/>
    <property type="project" value="UniProtKB-KW"/>
</dbReference>
<dbReference type="STRING" id="153721.MYP_2538"/>
<accession>A0A098LFR7</accession>
<dbReference type="InterPro" id="IPR015422">
    <property type="entry name" value="PyrdxlP-dep_Trfase_small"/>
</dbReference>
<keyword evidence="6" id="KW-0456">Lyase</keyword>
<dbReference type="eggNOG" id="COG2873">
    <property type="taxonomic scope" value="Bacteria"/>
</dbReference>
<dbReference type="GO" id="GO:0003961">
    <property type="term" value="F:O-acetylhomoserine aminocarboxypropyltransferase activity"/>
    <property type="evidence" value="ECO:0007669"/>
    <property type="project" value="TreeGrafter"/>
</dbReference>
<dbReference type="PANTHER" id="PTHR43797">
    <property type="entry name" value="HOMOCYSTEINE/CYSTEINE SYNTHASE"/>
    <property type="match status" value="1"/>
</dbReference>
<dbReference type="AlphaFoldDB" id="A0A098LFR7"/>
<dbReference type="GO" id="GO:0004124">
    <property type="term" value="F:cysteine synthase activity"/>
    <property type="evidence" value="ECO:0007669"/>
    <property type="project" value="TreeGrafter"/>
</dbReference>